<dbReference type="Gramene" id="KMS94593">
    <property type="protein sequence ID" value="KMS94593"/>
    <property type="gene ID" value="BVRB_019840"/>
</dbReference>
<evidence type="ECO:0000313" key="1">
    <source>
        <dbReference type="EMBL" id="KMS94593.1"/>
    </source>
</evidence>
<dbReference type="EMBL" id="KQ092320">
    <property type="protein sequence ID" value="KMS94593.1"/>
    <property type="molecule type" value="Genomic_DNA"/>
</dbReference>
<accession>A0A0J8B420</accession>
<reference evidence="1 2" key="1">
    <citation type="journal article" date="2014" name="Nature">
        <title>The genome of the recently domesticated crop plant sugar beet (Beta vulgaris).</title>
        <authorList>
            <person name="Dohm J.C."/>
            <person name="Minoche A.E."/>
            <person name="Holtgrawe D."/>
            <person name="Capella-Gutierrez S."/>
            <person name="Zakrzewski F."/>
            <person name="Tafer H."/>
            <person name="Rupp O."/>
            <person name="Sorensen T.R."/>
            <person name="Stracke R."/>
            <person name="Reinhardt R."/>
            <person name="Goesmann A."/>
            <person name="Kraft T."/>
            <person name="Schulz B."/>
            <person name="Stadler P.F."/>
            <person name="Schmidt T."/>
            <person name="Gabaldon T."/>
            <person name="Lehrach H."/>
            <person name="Weisshaar B."/>
            <person name="Himmelbauer H."/>
        </authorList>
    </citation>
    <scope>NUCLEOTIDE SEQUENCE [LARGE SCALE GENOMIC DNA]</scope>
    <source>
        <tissue evidence="1">Taproot</tissue>
    </source>
</reference>
<evidence type="ECO:0000313" key="2">
    <source>
        <dbReference type="Proteomes" id="UP000035740"/>
    </source>
</evidence>
<dbReference type="Proteomes" id="UP000035740">
    <property type="component" value="Unassembled WGS sequence"/>
</dbReference>
<protein>
    <submittedName>
        <fullName evidence="1">Uncharacterized protein</fullName>
    </submittedName>
</protein>
<dbReference type="AlphaFoldDB" id="A0A0J8B420"/>
<organism evidence="1 2">
    <name type="scientific">Beta vulgaris subsp. vulgaris</name>
    <name type="common">Beet</name>
    <dbReference type="NCBI Taxonomy" id="3555"/>
    <lineage>
        <taxon>Eukaryota</taxon>
        <taxon>Viridiplantae</taxon>
        <taxon>Streptophyta</taxon>
        <taxon>Embryophyta</taxon>
        <taxon>Tracheophyta</taxon>
        <taxon>Spermatophyta</taxon>
        <taxon>Magnoliopsida</taxon>
        <taxon>eudicotyledons</taxon>
        <taxon>Gunneridae</taxon>
        <taxon>Pentapetalae</taxon>
        <taxon>Caryophyllales</taxon>
        <taxon>Chenopodiaceae</taxon>
        <taxon>Betoideae</taxon>
        <taxon>Beta</taxon>
    </lineage>
</organism>
<proteinExistence type="predicted"/>
<gene>
    <name evidence="1" type="ORF">BVRB_019840</name>
</gene>
<feature type="non-terminal residue" evidence="1">
    <location>
        <position position="1"/>
    </location>
</feature>
<sequence>TSGRQHFNRVVTQYLAQYNGSPNSDPACERIGVKTLKAIEILRSFTEISIDNYRASHISMYLWFDDAGKLMQTLFGEWIGCCLTKRIGAALRFPISLGCVRV</sequence>
<keyword evidence="2" id="KW-1185">Reference proteome</keyword>
<name>A0A0J8B420_BETVV</name>